<comment type="subcellular location">
    <subcellularLocation>
        <location evidence="1">Cytoplasm</location>
    </subcellularLocation>
</comment>
<dbReference type="Pfam" id="PF00561">
    <property type="entry name" value="Abhydrolase_1"/>
    <property type="match status" value="1"/>
</dbReference>
<evidence type="ECO:0000259" key="4">
    <source>
        <dbReference type="Pfam" id="PF00561"/>
    </source>
</evidence>
<name>A0A0F5NHP7_9MYCO</name>
<dbReference type="InterPro" id="IPR026151">
    <property type="entry name" value="Maspardin"/>
</dbReference>
<dbReference type="InterPro" id="IPR029058">
    <property type="entry name" value="AB_hydrolase_fold"/>
</dbReference>
<evidence type="ECO:0000256" key="3">
    <source>
        <dbReference type="ARBA" id="ARBA00022490"/>
    </source>
</evidence>
<dbReference type="GO" id="GO:0005737">
    <property type="term" value="C:cytoplasm"/>
    <property type="evidence" value="ECO:0007669"/>
    <property type="project" value="UniProtKB-SubCell"/>
</dbReference>
<dbReference type="STRING" id="244292.ABW17_27235"/>
<evidence type="ECO:0000256" key="1">
    <source>
        <dbReference type="ARBA" id="ARBA00004496"/>
    </source>
</evidence>
<keyword evidence="6" id="KW-1185">Reference proteome</keyword>
<evidence type="ECO:0000256" key="2">
    <source>
        <dbReference type="ARBA" id="ARBA00020148"/>
    </source>
</evidence>
<organism evidence="5 6">
    <name type="scientific">Mycobacterium nebraskense</name>
    <dbReference type="NCBI Taxonomy" id="244292"/>
    <lineage>
        <taxon>Bacteria</taxon>
        <taxon>Bacillati</taxon>
        <taxon>Actinomycetota</taxon>
        <taxon>Actinomycetes</taxon>
        <taxon>Mycobacteriales</taxon>
        <taxon>Mycobacteriaceae</taxon>
        <taxon>Mycobacterium</taxon>
    </lineage>
</organism>
<accession>A0A0F5NHP7</accession>
<dbReference type="SUPFAM" id="SSF53474">
    <property type="entry name" value="alpha/beta-Hydrolases"/>
    <property type="match status" value="1"/>
</dbReference>
<dbReference type="PANTHER" id="PTHR15913">
    <property type="entry name" value="ACID CLUSTER PROTEIN 33"/>
    <property type="match status" value="1"/>
</dbReference>
<gene>
    <name evidence="5" type="ORF">AWC17_05555</name>
</gene>
<evidence type="ECO:0000313" key="5">
    <source>
        <dbReference type="EMBL" id="ORW22116.1"/>
    </source>
</evidence>
<comment type="caution">
    <text evidence="5">The sequence shown here is derived from an EMBL/GenBank/DDBJ whole genome shotgun (WGS) entry which is preliminary data.</text>
</comment>
<reference evidence="5 6" key="1">
    <citation type="submission" date="2016-01" db="EMBL/GenBank/DDBJ databases">
        <title>The new phylogeny of the genus Mycobacterium.</title>
        <authorList>
            <person name="Tarcisio F."/>
            <person name="Conor M."/>
            <person name="Antonella G."/>
            <person name="Elisabetta G."/>
            <person name="Giulia F.S."/>
            <person name="Sara T."/>
            <person name="Anna F."/>
            <person name="Clotilde B."/>
            <person name="Roberto B."/>
            <person name="Veronica D.S."/>
            <person name="Fabio R."/>
            <person name="Monica P."/>
            <person name="Olivier J."/>
            <person name="Enrico T."/>
            <person name="Nicola S."/>
        </authorList>
    </citation>
    <scope>NUCLEOTIDE SEQUENCE [LARGE SCALE GENOMIC DNA]</scope>
    <source>
        <strain evidence="5 6">DSM 44803</strain>
    </source>
</reference>
<evidence type="ECO:0000313" key="6">
    <source>
        <dbReference type="Proteomes" id="UP000193781"/>
    </source>
</evidence>
<dbReference type="Gene3D" id="3.40.50.1820">
    <property type="entry name" value="alpha/beta hydrolase"/>
    <property type="match status" value="1"/>
</dbReference>
<dbReference type="InterPro" id="IPR000073">
    <property type="entry name" value="AB_hydrolase_1"/>
</dbReference>
<dbReference type="AlphaFoldDB" id="A0A0F5NHP7"/>
<feature type="domain" description="AB hydrolase-1" evidence="4">
    <location>
        <begin position="66"/>
        <end position="257"/>
    </location>
</feature>
<proteinExistence type="predicted"/>
<protein>
    <recommendedName>
        <fullName evidence="2">Maspardin</fullName>
    </recommendedName>
</protein>
<keyword evidence="3" id="KW-0963">Cytoplasm</keyword>
<sequence length="269" mass="29666">MEHFARQHGKKVVVGGVPWSYYRLGAGTAVLWLTGGLRRAAVASVFLERLATRHTVIAPDYPPVLSVAEFMTSFDEMLRTESVDSVALVGQSYGGMLAQAYLAHRPQAVQRLVLSSSGPADYARPWLAAESLFVLLARLLPEKMLKELVSLGLTRLTHQLPQPESTEMSDVIRTVVREELRRADVVSHFAVAADVIRTRIVNPAAFQAWPGEVIVLSAENDPTQSARDIPRYEQLFGRRAEVMSLGQLGHAAVLVEPGRYAEVLERALD</sequence>
<dbReference type="PANTHER" id="PTHR15913:SF0">
    <property type="entry name" value="MASPARDIN"/>
    <property type="match status" value="1"/>
</dbReference>
<dbReference type="EMBL" id="LQPH01000123">
    <property type="protein sequence ID" value="ORW22116.1"/>
    <property type="molecule type" value="Genomic_DNA"/>
</dbReference>
<dbReference type="GO" id="GO:0003824">
    <property type="term" value="F:catalytic activity"/>
    <property type="evidence" value="ECO:0007669"/>
    <property type="project" value="UniProtKB-ARBA"/>
</dbReference>
<dbReference type="Proteomes" id="UP000193781">
    <property type="component" value="Unassembled WGS sequence"/>
</dbReference>